<dbReference type="InterPro" id="IPR041657">
    <property type="entry name" value="HTH_17"/>
</dbReference>
<evidence type="ECO:0000313" key="2">
    <source>
        <dbReference type="EMBL" id="MDX8529256.1"/>
    </source>
</evidence>
<gene>
    <name evidence="2" type="ORF">RFM68_33000</name>
</gene>
<protein>
    <submittedName>
        <fullName evidence="2">Helix-turn-helix domain-containing protein</fullName>
    </submittedName>
</protein>
<feature type="domain" description="Helix-turn-helix" evidence="1">
    <location>
        <begin position="61"/>
        <end position="106"/>
    </location>
</feature>
<dbReference type="Proteomes" id="UP001276840">
    <property type="component" value="Unassembled WGS sequence"/>
</dbReference>
<dbReference type="Pfam" id="PF12728">
    <property type="entry name" value="HTH_17"/>
    <property type="match status" value="1"/>
</dbReference>
<organism evidence="2 3">
    <name type="scientific">Mesorhizobium montanum</name>
    <dbReference type="NCBI Taxonomy" id="3072323"/>
    <lineage>
        <taxon>Bacteria</taxon>
        <taxon>Pseudomonadati</taxon>
        <taxon>Pseudomonadota</taxon>
        <taxon>Alphaproteobacteria</taxon>
        <taxon>Hyphomicrobiales</taxon>
        <taxon>Phyllobacteriaceae</taxon>
        <taxon>Mesorhizobium</taxon>
    </lineage>
</organism>
<keyword evidence="3" id="KW-1185">Reference proteome</keyword>
<evidence type="ECO:0000259" key="1">
    <source>
        <dbReference type="Pfam" id="PF12728"/>
    </source>
</evidence>
<proteinExistence type="predicted"/>
<comment type="caution">
    <text evidence="2">The sequence shown here is derived from an EMBL/GenBank/DDBJ whole genome shotgun (WGS) entry which is preliminary data.</text>
</comment>
<sequence>MELIRACARLVPDKAIAGLLNRAGKRTGRSNGWSQLRVRSFHNTHGIAVYRDGEWAERGEFTFTEAARMLNLSPATVLRQIAAGIIPAEQYCKGAPWVIKRRDIEDSRLIECVRHSRRPSSPGLEQKPIDFQ</sequence>
<evidence type="ECO:0000313" key="3">
    <source>
        <dbReference type="Proteomes" id="UP001276840"/>
    </source>
</evidence>
<accession>A0ABU4ZZ96</accession>
<reference evidence="2 3" key="1">
    <citation type="submission" date="2023-08" db="EMBL/GenBank/DDBJ databases">
        <title>Implementing the SeqCode for naming new Mesorhizobium species isolated from Vachellia karroo root nodules.</title>
        <authorList>
            <person name="Van Lill M."/>
        </authorList>
    </citation>
    <scope>NUCLEOTIDE SEQUENCE [LARGE SCALE GENOMIC DNA]</scope>
    <source>
        <strain evidence="2 3">MSK 1335</strain>
    </source>
</reference>
<dbReference type="RefSeq" id="WP_320237126.1">
    <property type="nucleotide sequence ID" value="NZ_JAVIJF010000045.1"/>
</dbReference>
<name>A0ABU4ZZ96_9HYPH</name>
<dbReference type="EMBL" id="JAVIJF010000045">
    <property type="protein sequence ID" value="MDX8529256.1"/>
    <property type="molecule type" value="Genomic_DNA"/>
</dbReference>